<keyword evidence="1" id="KW-0808">Transferase</keyword>
<dbReference type="Gene3D" id="3.30.565.10">
    <property type="entry name" value="Histidine kinase-like ATPase, C-terminal domain"/>
    <property type="match status" value="1"/>
</dbReference>
<feature type="transmembrane region" description="Helical" evidence="4">
    <location>
        <begin position="33"/>
        <end position="51"/>
    </location>
</feature>
<dbReference type="InterPro" id="IPR050482">
    <property type="entry name" value="Sensor_HK_TwoCompSys"/>
</dbReference>
<feature type="transmembrane region" description="Helical" evidence="4">
    <location>
        <begin position="57"/>
        <end position="78"/>
    </location>
</feature>
<reference evidence="5" key="1">
    <citation type="submission" date="2022-07" db="EMBL/GenBank/DDBJ databases">
        <title>Taxonomic analysis of Microcella humidisoli nov. sp., isolated from riverside soil.</title>
        <authorList>
            <person name="Molina K.M."/>
            <person name="Kim S.B."/>
        </authorList>
    </citation>
    <scope>NUCLEOTIDE SEQUENCE</scope>
    <source>
        <strain evidence="5">MMS21-STM10</strain>
    </source>
</reference>
<dbReference type="Proteomes" id="UP001060039">
    <property type="component" value="Chromosome"/>
</dbReference>
<evidence type="ECO:0000313" key="5">
    <source>
        <dbReference type="EMBL" id="UTT62903.1"/>
    </source>
</evidence>
<proteinExistence type="predicted"/>
<accession>A0ABY5FX72</accession>
<evidence type="ECO:0000313" key="6">
    <source>
        <dbReference type="Proteomes" id="UP001060039"/>
    </source>
</evidence>
<feature type="transmembrane region" description="Helical" evidence="4">
    <location>
        <begin position="171"/>
        <end position="188"/>
    </location>
</feature>
<dbReference type="EMBL" id="CP101497">
    <property type="protein sequence ID" value="UTT62903.1"/>
    <property type="molecule type" value="Genomic_DNA"/>
</dbReference>
<dbReference type="PANTHER" id="PTHR24421">
    <property type="entry name" value="NITRATE/NITRITE SENSOR PROTEIN NARX-RELATED"/>
    <property type="match status" value="1"/>
</dbReference>
<evidence type="ECO:0000256" key="3">
    <source>
        <dbReference type="ARBA" id="ARBA00023012"/>
    </source>
</evidence>
<feature type="transmembrane region" description="Helical" evidence="4">
    <location>
        <begin position="138"/>
        <end position="159"/>
    </location>
</feature>
<keyword evidence="2" id="KW-0418">Kinase</keyword>
<dbReference type="RefSeq" id="WP_255160035.1">
    <property type="nucleotide sequence ID" value="NZ_CP101497.1"/>
</dbReference>
<keyword evidence="4" id="KW-1133">Transmembrane helix</keyword>
<keyword evidence="3" id="KW-0902">Two-component regulatory system</keyword>
<dbReference type="PANTHER" id="PTHR24421:SF58">
    <property type="entry name" value="SIGNAL TRANSDUCTION HISTIDINE-PROTEIN KINASE_PHOSPHATASE UHPB"/>
    <property type="match status" value="1"/>
</dbReference>
<organism evidence="5 6">
    <name type="scientific">Microcella humidisoli</name>
    <dbReference type="NCBI Taxonomy" id="2963406"/>
    <lineage>
        <taxon>Bacteria</taxon>
        <taxon>Bacillati</taxon>
        <taxon>Actinomycetota</taxon>
        <taxon>Actinomycetes</taxon>
        <taxon>Micrococcales</taxon>
        <taxon>Microbacteriaceae</taxon>
        <taxon>Microcella</taxon>
    </lineage>
</organism>
<keyword evidence="6" id="KW-1185">Reference proteome</keyword>
<sequence length="408" mass="42063">MSATAPPLARPAPPPREVTARALVRGLATAQRVIGPVSLLLALALMVEVAVRSGDTATLGSLVLWWAPAFTAAVVLVLRPSVATALMTVAVGLVAGSGFVATMLQSYTPEQSRGLFLVEALAWALMFIGAVRPRAADGALWVIVGLVAGTAALAAGHAIAGRPLELSPDRLVDAVIMTIAYAVVAVGGRRRRDRVPELPDAALVSRRQNAARQRERAAAALVHDTVLASLTLLERTDSRLDDRVRQGIRRDLDAVAGASATSVGVVSAAAAEGSLAARMLAIVDDLRWRGLRVDLSGAEALTSSAGVSTAAAEAVLAAMTAALENVLRHAGIDRAEVTVGRTAQALTVLVVDAGRGFDVAQVPDDRLGVRESIHGRLARVGGAARVWSNATGTTVMLSVPVAAGEESS</sequence>
<gene>
    <name evidence="5" type="ORF">NNL39_01975</name>
</gene>
<keyword evidence="4" id="KW-0812">Transmembrane</keyword>
<dbReference type="InterPro" id="IPR036890">
    <property type="entry name" value="HATPase_C_sf"/>
</dbReference>
<feature type="transmembrane region" description="Helical" evidence="4">
    <location>
        <begin position="85"/>
        <end position="108"/>
    </location>
</feature>
<feature type="transmembrane region" description="Helical" evidence="4">
    <location>
        <begin position="114"/>
        <end position="131"/>
    </location>
</feature>
<evidence type="ECO:0000256" key="1">
    <source>
        <dbReference type="ARBA" id="ARBA00022679"/>
    </source>
</evidence>
<evidence type="ECO:0000256" key="2">
    <source>
        <dbReference type="ARBA" id="ARBA00022777"/>
    </source>
</evidence>
<evidence type="ECO:0008006" key="7">
    <source>
        <dbReference type="Google" id="ProtNLM"/>
    </source>
</evidence>
<name>A0ABY5FX72_9MICO</name>
<keyword evidence="4" id="KW-0472">Membrane</keyword>
<dbReference type="SUPFAM" id="SSF55874">
    <property type="entry name" value="ATPase domain of HSP90 chaperone/DNA topoisomerase II/histidine kinase"/>
    <property type="match status" value="1"/>
</dbReference>
<evidence type="ECO:0000256" key="4">
    <source>
        <dbReference type="SAM" id="Phobius"/>
    </source>
</evidence>
<protein>
    <recommendedName>
        <fullName evidence="7">Signal transduction histidine kinase</fullName>
    </recommendedName>
</protein>